<dbReference type="AlphaFoldDB" id="A0A1I7SD42"/>
<feature type="region of interest" description="Disordered" evidence="1">
    <location>
        <begin position="100"/>
        <end position="135"/>
    </location>
</feature>
<feature type="signal peptide" evidence="2">
    <location>
        <begin position="1"/>
        <end position="27"/>
    </location>
</feature>
<name>A0A1I7SD42_BURXY</name>
<feature type="chain" id="PRO_5036022144" evidence="2">
    <location>
        <begin position="28"/>
        <end position="135"/>
    </location>
</feature>
<evidence type="ECO:0000313" key="5">
    <source>
        <dbReference type="Proteomes" id="UP000659654"/>
    </source>
</evidence>
<reference evidence="6" key="1">
    <citation type="submission" date="2016-11" db="UniProtKB">
        <authorList>
            <consortium name="WormBaseParasite"/>
        </authorList>
    </citation>
    <scope>IDENTIFICATION</scope>
</reference>
<proteinExistence type="predicted"/>
<gene>
    <name evidence="3" type="ORF">BXYJ_LOCUS3130</name>
</gene>
<evidence type="ECO:0000256" key="2">
    <source>
        <dbReference type="SAM" id="SignalP"/>
    </source>
</evidence>
<evidence type="ECO:0000313" key="3">
    <source>
        <dbReference type="EMBL" id="CAD5213638.1"/>
    </source>
</evidence>
<evidence type="ECO:0000313" key="4">
    <source>
        <dbReference type="Proteomes" id="UP000095284"/>
    </source>
</evidence>
<evidence type="ECO:0000256" key="1">
    <source>
        <dbReference type="SAM" id="MobiDB-lite"/>
    </source>
</evidence>
<dbReference type="EMBL" id="CAJFDI010000002">
    <property type="protein sequence ID" value="CAD5213638.1"/>
    <property type="molecule type" value="Genomic_DNA"/>
</dbReference>
<organism evidence="4 6">
    <name type="scientific">Bursaphelenchus xylophilus</name>
    <name type="common">Pinewood nematode worm</name>
    <name type="synonym">Aphelenchoides xylophilus</name>
    <dbReference type="NCBI Taxonomy" id="6326"/>
    <lineage>
        <taxon>Eukaryota</taxon>
        <taxon>Metazoa</taxon>
        <taxon>Ecdysozoa</taxon>
        <taxon>Nematoda</taxon>
        <taxon>Chromadorea</taxon>
        <taxon>Rhabditida</taxon>
        <taxon>Tylenchina</taxon>
        <taxon>Tylenchomorpha</taxon>
        <taxon>Aphelenchoidea</taxon>
        <taxon>Aphelenchoididae</taxon>
        <taxon>Bursaphelenchus</taxon>
    </lineage>
</organism>
<accession>A0A1I7SD42</accession>
<keyword evidence="5" id="KW-1185">Reference proteome</keyword>
<dbReference type="Proteomes" id="UP000659654">
    <property type="component" value="Unassembled WGS sequence"/>
</dbReference>
<sequence length="135" mass="15241">MQIPTAQMTGVLCLTFFFSALARSAESRSVERRHSTESKERMIREPAALAELKALVKQCNSDKMAKALQNPNIFSEEFQLLRKCLALLQILRPESDVEITTSVSVDERPTPAHRHRNQHAKKSRESSASDDLSFV</sequence>
<dbReference type="Proteomes" id="UP000095284">
    <property type="component" value="Unplaced"/>
</dbReference>
<protein>
    <submittedName>
        <fullName evidence="3">(pine wood nematode) hypothetical protein</fullName>
    </submittedName>
</protein>
<keyword evidence="2" id="KW-0732">Signal</keyword>
<reference evidence="3" key="2">
    <citation type="submission" date="2020-09" db="EMBL/GenBank/DDBJ databases">
        <authorList>
            <person name="Kikuchi T."/>
        </authorList>
    </citation>
    <scope>NUCLEOTIDE SEQUENCE</scope>
    <source>
        <strain evidence="3">Ka4C1</strain>
    </source>
</reference>
<dbReference type="OrthoDB" id="10552548at2759"/>
<evidence type="ECO:0000313" key="6">
    <source>
        <dbReference type="WBParaSite" id="BXY_1094600.1"/>
    </source>
</evidence>
<feature type="compositionally biased region" description="Basic residues" evidence="1">
    <location>
        <begin position="111"/>
        <end position="122"/>
    </location>
</feature>
<dbReference type="WBParaSite" id="BXY_1094600.1">
    <property type="protein sequence ID" value="BXY_1094600.1"/>
    <property type="gene ID" value="BXY_1094600"/>
</dbReference>
<dbReference type="EMBL" id="CAJFCV020000002">
    <property type="protein sequence ID" value="CAG9092961.1"/>
    <property type="molecule type" value="Genomic_DNA"/>
</dbReference>
<dbReference type="Proteomes" id="UP000582659">
    <property type="component" value="Unassembled WGS sequence"/>
</dbReference>